<reference evidence="4 5" key="1">
    <citation type="submission" date="2020-08" db="EMBL/GenBank/DDBJ databases">
        <title>A Genomic Blueprint of the Chicken Gut Microbiome.</title>
        <authorList>
            <person name="Gilroy R."/>
            <person name="Ravi A."/>
            <person name="Getino M."/>
            <person name="Pursley I."/>
            <person name="Horton D.L."/>
            <person name="Alikhan N.-F."/>
            <person name="Baker D."/>
            <person name="Gharbi K."/>
            <person name="Hall N."/>
            <person name="Watson M."/>
            <person name="Adriaenssens E.M."/>
            <person name="Foster-Nyarko E."/>
            <person name="Jarju S."/>
            <person name="Secka A."/>
            <person name="Antonio M."/>
            <person name="Oren A."/>
            <person name="Chaudhuri R."/>
            <person name="La Ragione R.M."/>
            <person name="Hildebrand F."/>
            <person name="Pallen M.J."/>
        </authorList>
    </citation>
    <scope>NUCLEOTIDE SEQUENCE [LARGE SCALE GENOMIC DNA]</scope>
    <source>
        <strain evidence="4 5">Sa1CVA4</strain>
    </source>
</reference>
<dbReference type="Proteomes" id="UP000626242">
    <property type="component" value="Unassembled WGS sequence"/>
</dbReference>
<dbReference type="NCBIfam" id="TIGR01777">
    <property type="entry name" value="yfcH"/>
    <property type="match status" value="1"/>
</dbReference>
<dbReference type="Gene3D" id="3.40.50.720">
    <property type="entry name" value="NAD(P)-binding Rossmann-like Domain"/>
    <property type="match status" value="1"/>
</dbReference>
<gene>
    <name evidence="4" type="ORF">H9628_07880</name>
</gene>
<dbReference type="Pfam" id="PF08338">
    <property type="entry name" value="DUF1731"/>
    <property type="match status" value="1"/>
</dbReference>
<comment type="similarity">
    <text evidence="1">Belongs to the NAD(P)-dependent epimerase/dehydratase family. SDR39U1 subfamily.</text>
</comment>
<protein>
    <submittedName>
        <fullName evidence="4">TIGR01777 family protein</fullName>
    </submittedName>
</protein>
<evidence type="ECO:0000259" key="3">
    <source>
        <dbReference type="Pfam" id="PF08338"/>
    </source>
</evidence>
<dbReference type="SUPFAM" id="SSF51735">
    <property type="entry name" value="NAD(P)-binding Rossmann-fold domains"/>
    <property type="match status" value="1"/>
</dbReference>
<proteinExistence type="inferred from homology"/>
<accession>A0ABR8WMU3</accession>
<evidence type="ECO:0000256" key="1">
    <source>
        <dbReference type="ARBA" id="ARBA00009353"/>
    </source>
</evidence>
<dbReference type="InterPro" id="IPR036291">
    <property type="entry name" value="NAD(P)-bd_dom_sf"/>
</dbReference>
<keyword evidence="5" id="KW-1185">Reference proteome</keyword>
<dbReference type="PANTHER" id="PTHR11092">
    <property type="entry name" value="SUGAR NUCLEOTIDE EPIMERASE RELATED"/>
    <property type="match status" value="1"/>
</dbReference>
<evidence type="ECO:0000313" key="5">
    <source>
        <dbReference type="Proteomes" id="UP000626242"/>
    </source>
</evidence>
<dbReference type="InterPro" id="IPR010099">
    <property type="entry name" value="SDR39U1"/>
</dbReference>
<dbReference type="InterPro" id="IPR001509">
    <property type="entry name" value="Epimerase_deHydtase"/>
</dbReference>
<comment type="caution">
    <text evidence="4">The sequence shown here is derived from an EMBL/GenBank/DDBJ whole genome shotgun (WGS) entry which is preliminary data.</text>
</comment>
<dbReference type="PANTHER" id="PTHR11092:SF0">
    <property type="entry name" value="EPIMERASE FAMILY PROTEIN SDR39U1"/>
    <property type="match status" value="1"/>
</dbReference>
<evidence type="ECO:0000259" key="2">
    <source>
        <dbReference type="Pfam" id="PF01370"/>
    </source>
</evidence>
<feature type="domain" description="NAD-dependent epimerase/dehydratase" evidence="2">
    <location>
        <begin position="3"/>
        <end position="220"/>
    </location>
</feature>
<evidence type="ECO:0000313" key="4">
    <source>
        <dbReference type="EMBL" id="MBD8018389.1"/>
    </source>
</evidence>
<sequence length="297" mass="33016">MNILITGGSGLIGQSLTNALRGRNHNVRILSRQESSKPDVFQWNPAENHIDERAFENLDSIIHLAGASISKPWSAKYRKELYESRISTAALLKKYCERLNVRLTSFISASGVNYYGTFTSDRILTEDDGVIKKDFLAKLCEDWEAAAYEFADISDRVVCVRTAMVLAKNAGAFQLLKKSVDYYAGAATGSGQQWMNWIHLEDLVNLYVFAVENKVVSGNFNAVADDTVRAKDFTKSLAGAAKKPFLPFNVPSWTLKLALGEMSSIILEGSRVSNKKIKSLGFDFKFSTVDKAFKDLV</sequence>
<feature type="domain" description="DUF1731" evidence="3">
    <location>
        <begin position="250"/>
        <end position="296"/>
    </location>
</feature>
<name>A0ABR8WMU3_9FLAO</name>
<dbReference type="RefSeq" id="WP_251833577.1">
    <property type="nucleotide sequence ID" value="NZ_JACSPS010000002.1"/>
</dbReference>
<dbReference type="InterPro" id="IPR013549">
    <property type="entry name" value="DUF1731"/>
</dbReference>
<dbReference type="Pfam" id="PF01370">
    <property type="entry name" value="Epimerase"/>
    <property type="match status" value="1"/>
</dbReference>
<organism evidence="4 5">
    <name type="scientific">Kaistella pullorum</name>
    <dbReference type="NCBI Taxonomy" id="2763074"/>
    <lineage>
        <taxon>Bacteria</taxon>
        <taxon>Pseudomonadati</taxon>
        <taxon>Bacteroidota</taxon>
        <taxon>Flavobacteriia</taxon>
        <taxon>Flavobacteriales</taxon>
        <taxon>Weeksellaceae</taxon>
        <taxon>Chryseobacterium group</taxon>
        <taxon>Kaistella</taxon>
    </lineage>
</organism>
<dbReference type="EMBL" id="JACSPS010000002">
    <property type="protein sequence ID" value="MBD8018389.1"/>
    <property type="molecule type" value="Genomic_DNA"/>
</dbReference>